<dbReference type="EMBL" id="JAHQIW010001423">
    <property type="protein sequence ID" value="KAJ1352470.1"/>
    <property type="molecule type" value="Genomic_DNA"/>
</dbReference>
<evidence type="ECO:0000313" key="3">
    <source>
        <dbReference type="Proteomes" id="UP001196413"/>
    </source>
</evidence>
<feature type="region of interest" description="Disordered" evidence="1">
    <location>
        <begin position="105"/>
        <end position="131"/>
    </location>
</feature>
<comment type="caution">
    <text evidence="2">The sequence shown here is derived from an EMBL/GenBank/DDBJ whole genome shotgun (WGS) entry which is preliminary data.</text>
</comment>
<organism evidence="2 3">
    <name type="scientific">Parelaphostrongylus tenuis</name>
    <name type="common">Meningeal worm</name>
    <dbReference type="NCBI Taxonomy" id="148309"/>
    <lineage>
        <taxon>Eukaryota</taxon>
        <taxon>Metazoa</taxon>
        <taxon>Ecdysozoa</taxon>
        <taxon>Nematoda</taxon>
        <taxon>Chromadorea</taxon>
        <taxon>Rhabditida</taxon>
        <taxon>Rhabditina</taxon>
        <taxon>Rhabditomorpha</taxon>
        <taxon>Strongyloidea</taxon>
        <taxon>Metastrongylidae</taxon>
        <taxon>Parelaphostrongylus</taxon>
    </lineage>
</organism>
<proteinExistence type="predicted"/>
<dbReference type="Proteomes" id="UP001196413">
    <property type="component" value="Unassembled WGS sequence"/>
</dbReference>
<evidence type="ECO:0000313" key="2">
    <source>
        <dbReference type="EMBL" id="KAJ1352470.1"/>
    </source>
</evidence>
<reference evidence="2" key="1">
    <citation type="submission" date="2021-06" db="EMBL/GenBank/DDBJ databases">
        <title>Parelaphostrongylus tenuis whole genome reference sequence.</title>
        <authorList>
            <person name="Garwood T.J."/>
            <person name="Larsen P.A."/>
            <person name="Fountain-Jones N.M."/>
            <person name="Garbe J.R."/>
            <person name="Macchietto M.G."/>
            <person name="Kania S.A."/>
            <person name="Gerhold R.W."/>
            <person name="Richards J.E."/>
            <person name="Wolf T.M."/>
        </authorList>
    </citation>
    <scope>NUCLEOTIDE SEQUENCE</scope>
    <source>
        <strain evidence="2">MNPRO001-30</strain>
        <tissue evidence="2">Meninges</tissue>
    </source>
</reference>
<name>A0AAD5M5C1_PARTN</name>
<evidence type="ECO:0000256" key="1">
    <source>
        <dbReference type="SAM" id="MobiDB-lite"/>
    </source>
</evidence>
<accession>A0AAD5M5C1</accession>
<gene>
    <name evidence="2" type="ORF">KIN20_008803</name>
</gene>
<dbReference type="AlphaFoldDB" id="A0AAD5M5C1"/>
<feature type="compositionally biased region" description="Low complexity" evidence="1">
    <location>
        <begin position="121"/>
        <end position="131"/>
    </location>
</feature>
<protein>
    <submittedName>
        <fullName evidence="2">Uncharacterized protein</fullName>
    </submittedName>
</protein>
<keyword evidence="3" id="KW-1185">Reference proteome</keyword>
<sequence>MYRTTAAIYLISNVIAGGLSQNAGRHPTRPYTQPWPPSFSPAFIARYLYFPRGVPKAGSFARLRFQRRKKLGAYTENEYSSSMQPEQEYSEMAPREFATLKQKLENRGMPQKPHVYRPPYSSSSNSVAFSY</sequence>